<dbReference type="EMBL" id="JAAZNL010000026">
    <property type="protein sequence ID" value="NMB70087.1"/>
    <property type="molecule type" value="Genomic_DNA"/>
</dbReference>
<dbReference type="AlphaFoldDB" id="A0A7X9HGZ9"/>
<dbReference type="Proteomes" id="UP000526033">
    <property type="component" value="Unassembled WGS sequence"/>
</dbReference>
<accession>A0A7X9HGZ9</accession>
<protein>
    <submittedName>
        <fullName evidence="2">SufD family Fe-S cluster assembly protein</fullName>
    </submittedName>
</protein>
<dbReference type="PANTHER" id="PTHR43575">
    <property type="entry name" value="PROTEIN ABCI7, CHLOROPLASTIC"/>
    <property type="match status" value="1"/>
</dbReference>
<dbReference type="Pfam" id="PF01458">
    <property type="entry name" value="SUFBD_core"/>
    <property type="match status" value="1"/>
</dbReference>
<dbReference type="InterPro" id="IPR000825">
    <property type="entry name" value="SUF_FeS_clus_asmbl_SufBD_core"/>
</dbReference>
<dbReference type="GO" id="GO:0016226">
    <property type="term" value="P:iron-sulfur cluster assembly"/>
    <property type="evidence" value="ECO:0007669"/>
    <property type="project" value="InterPro"/>
</dbReference>
<sequence length="197" mass="21867">MKTLLVKPEQYTTIPVKEDTQFLLDLRNIPEANLILELQMATPGVSAEIYGFYTLTDSQKLTLTTIARHIAPHTSCMTRIKGILDKSASSSYIGKILIAKSAQQTSSYLSHDVLVIGNKTSNNSQPILEIDADDVKASHGATTGRIDEGQLYYLSTRGLDRDTARNLIIKGFFDSEMQHIKDAYLVEEVAPSLYKEV</sequence>
<organism evidence="2 3">
    <name type="scientific">candidate division WWE3 bacterium</name>
    <dbReference type="NCBI Taxonomy" id="2053526"/>
    <lineage>
        <taxon>Bacteria</taxon>
        <taxon>Katanobacteria</taxon>
    </lineage>
</organism>
<dbReference type="SUPFAM" id="SSF101960">
    <property type="entry name" value="Stabilizer of iron transporter SufD"/>
    <property type="match status" value="1"/>
</dbReference>
<evidence type="ECO:0000259" key="1">
    <source>
        <dbReference type="Pfam" id="PF01458"/>
    </source>
</evidence>
<evidence type="ECO:0000313" key="3">
    <source>
        <dbReference type="Proteomes" id="UP000526033"/>
    </source>
</evidence>
<proteinExistence type="predicted"/>
<comment type="caution">
    <text evidence="2">The sequence shown here is derived from an EMBL/GenBank/DDBJ whole genome shotgun (WGS) entry which is preliminary data.</text>
</comment>
<gene>
    <name evidence="2" type="ORF">GYA27_02695</name>
</gene>
<dbReference type="InterPro" id="IPR055346">
    <property type="entry name" value="Fe-S_cluster_assembly_SufBD"/>
</dbReference>
<name>A0A7X9HGZ9_UNCKA</name>
<dbReference type="InterPro" id="IPR037284">
    <property type="entry name" value="SUF_FeS_clus_asmbl_SufBD_sf"/>
</dbReference>
<reference evidence="2 3" key="1">
    <citation type="journal article" date="2020" name="Biotechnol. Biofuels">
        <title>New insights from the biogas microbiome by comprehensive genome-resolved metagenomics of nearly 1600 species originating from multiple anaerobic digesters.</title>
        <authorList>
            <person name="Campanaro S."/>
            <person name="Treu L."/>
            <person name="Rodriguez-R L.M."/>
            <person name="Kovalovszki A."/>
            <person name="Ziels R.M."/>
            <person name="Maus I."/>
            <person name="Zhu X."/>
            <person name="Kougias P.G."/>
            <person name="Basile A."/>
            <person name="Luo G."/>
            <person name="Schluter A."/>
            <person name="Konstantinidis K.T."/>
            <person name="Angelidaki I."/>
        </authorList>
    </citation>
    <scope>NUCLEOTIDE SEQUENCE [LARGE SCALE GENOMIC DNA]</scope>
    <source>
        <strain evidence="2">AS27yjCOA_165</strain>
    </source>
</reference>
<dbReference type="PANTHER" id="PTHR43575:SF1">
    <property type="entry name" value="PROTEIN ABCI7, CHLOROPLASTIC"/>
    <property type="match status" value="1"/>
</dbReference>
<feature type="domain" description="SUF system FeS cluster assembly SufBD core" evidence="1">
    <location>
        <begin position="37"/>
        <end position="172"/>
    </location>
</feature>
<evidence type="ECO:0000313" key="2">
    <source>
        <dbReference type="EMBL" id="NMB70087.1"/>
    </source>
</evidence>